<keyword evidence="4" id="KW-0808">Transferase</keyword>
<organism evidence="13 14">
    <name type="scientific">Opisthorchis felineus</name>
    <dbReference type="NCBI Taxonomy" id="147828"/>
    <lineage>
        <taxon>Eukaryota</taxon>
        <taxon>Metazoa</taxon>
        <taxon>Spiralia</taxon>
        <taxon>Lophotrochozoa</taxon>
        <taxon>Platyhelminthes</taxon>
        <taxon>Trematoda</taxon>
        <taxon>Digenea</taxon>
        <taxon>Opisthorchiida</taxon>
        <taxon>Opisthorchiata</taxon>
        <taxon>Opisthorchiidae</taxon>
        <taxon>Opisthorchis</taxon>
    </lineage>
</organism>
<dbReference type="PROSITE" id="PS00107">
    <property type="entry name" value="PROTEIN_KINASE_ATP"/>
    <property type="match status" value="1"/>
</dbReference>
<dbReference type="Pfam" id="PF00069">
    <property type="entry name" value="Pkinase"/>
    <property type="match status" value="1"/>
</dbReference>
<evidence type="ECO:0000256" key="2">
    <source>
        <dbReference type="ARBA" id="ARBA00012425"/>
    </source>
</evidence>
<dbReference type="InterPro" id="IPR017441">
    <property type="entry name" value="Protein_kinase_ATP_BS"/>
</dbReference>
<dbReference type="AlphaFoldDB" id="A0A4S2M8Z9"/>
<keyword evidence="6" id="KW-0418">Kinase</keyword>
<comment type="similarity">
    <text evidence="1">Belongs to the protein kinase superfamily. CMGC Ser/Thr protein kinase family. CDC2/CDKX subfamily.</text>
</comment>
<dbReference type="Gene3D" id="3.30.200.20">
    <property type="entry name" value="Phosphorylase Kinase, domain 1"/>
    <property type="match status" value="1"/>
</dbReference>
<keyword evidence="5 10" id="KW-0547">Nucleotide-binding</keyword>
<feature type="compositionally biased region" description="Basic and acidic residues" evidence="11">
    <location>
        <begin position="681"/>
        <end position="691"/>
    </location>
</feature>
<feature type="region of interest" description="Disordered" evidence="11">
    <location>
        <begin position="162"/>
        <end position="205"/>
    </location>
</feature>
<evidence type="ECO:0000256" key="8">
    <source>
        <dbReference type="ARBA" id="ARBA00047811"/>
    </source>
</evidence>
<comment type="catalytic activity">
    <reaction evidence="9">
        <text>L-seryl-[protein] + ATP = O-phospho-L-seryl-[protein] + ADP + H(+)</text>
        <dbReference type="Rhea" id="RHEA:17989"/>
        <dbReference type="Rhea" id="RHEA-COMP:9863"/>
        <dbReference type="Rhea" id="RHEA-COMP:11604"/>
        <dbReference type="ChEBI" id="CHEBI:15378"/>
        <dbReference type="ChEBI" id="CHEBI:29999"/>
        <dbReference type="ChEBI" id="CHEBI:30616"/>
        <dbReference type="ChEBI" id="CHEBI:83421"/>
        <dbReference type="ChEBI" id="CHEBI:456216"/>
        <dbReference type="EC" id="2.7.11.22"/>
    </reaction>
</comment>
<dbReference type="PANTHER" id="PTHR24056:SF246">
    <property type="entry name" value="ECDYSONE-INDUCED PROTEIN 63E, ISOFORM N"/>
    <property type="match status" value="1"/>
</dbReference>
<dbReference type="PANTHER" id="PTHR24056">
    <property type="entry name" value="CELL DIVISION PROTEIN KINASE"/>
    <property type="match status" value="1"/>
</dbReference>
<proteinExistence type="inferred from homology"/>
<comment type="catalytic activity">
    <reaction evidence="8">
        <text>L-threonyl-[protein] + ATP = O-phospho-L-threonyl-[protein] + ADP + H(+)</text>
        <dbReference type="Rhea" id="RHEA:46608"/>
        <dbReference type="Rhea" id="RHEA-COMP:11060"/>
        <dbReference type="Rhea" id="RHEA-COMP:11605"/>
        <dbReference type="ChEBI" id="CHEBI:15378"/>
        <dbReference type="ChEBI" id="CHEBI:30013"/>
        <dbReference type="ChEBI" id="CHEBI:30616"/>
        <dbReference type="ChEBI" id="CHEBI:61977"/>
        <dbReference type="ChEBI" id="CHEBI:456216"/>
        <dbReference type="EC" id="2.7.11.22"/>
    </reaction>
</comment>
<dbReference type="GO" id="GO:0005737">
    <property type="term" value="C:cytoplasm"/>
    <property type="evidence" value="ECO:0007669"/>
    <property type="project" value="TreeGrafter"/>
</dbReference>
<feature type="region of interest" description="Disordered" evidence="11">
    <location>
        <begin position="677"/>
        <end position="704"/>
    </location>
</feature>
<reference evidence="13 14" key="1">
    <citation type="journal article" date="2019" name="BMC Genomics">
        <title>New insights from Opisthorchis felineus genome: update on genomics of the epidemiologically important liver flukes.</title>
        <authorList>
            <person name="Ershov N.I."/>
            <person name="Mordvinov V.A."/>
            <person name="Prokhortchouk E.B."/>
            <person name="Pakharukova M.Y."/>
            <person name="Gunbin K.V."/>
            <person name="Ustyantsev K."/>
            <person name="Genaev M.A."/>
            <person name="Blinov A.G."/>
            <person name="Mazur A."/>
            <person name="Boulygina E."/>
            <person name="Tsygankova S."/>
            <person name="Khrameeva E."/>
            <person name="Chekanov N."/>
            <person name="Fan G."/>
            <person name="Xiao A."/>
            <person name="Zhang H."/>
            <person name="Xu X."/>
            <person name="Yang H."/>
            <person name="Solovyev V."/>
            <person name="Lee S.M."/>
            <person name="Liu X."/>
            <person name="Afonnikov D.A."/>
            <person name="Skryabin K.G."/>
        </authorList>
    </citation>
    <scope>NUCLEOTIDE SEQUENCE [LARGE SCALE GENOMIC DNA]</scope>
    <source>
        <strain evidence="13">AK-0245</strain>
        <tissue evidence="13">Whole organism</tissue>
    </source>
</reference>
<feature type="domain" description="Protein kinase" evidence="12">
    <location>
        <begin position="300"/>
        <end position="611"/>
    </location>
</feature>
<keyword evidence="14" id="KW-1185">Reference proteome</keyword>
<evidence type="ECO:0000256" key="1">
    <source>
        <dbReference type="ARBA" id="ARBA00006485"/>
    </source>
</evidence>
<dbReference type="FunFam" id="1.10.510.10:FF:000611">
    <property type="entry name" value="CMGC family protein kinase"/>
    <property type="match status" value="1"/>
</dbReference>
<dbReference type="Gene3D" id="1.10.510.10">
    <property type="entry name" value="Transferase(Phosphotransferase) domain 1"/>
    <property type="match status" value="1"/>
</dbReference>
<accession>A0A4S2M8Z9</accession>
<feature type="binding site" evidence="10">
    <location>
        <position position="329"/>
    </location>
    <ligand>
        <name>ATP</name>
        <dbReference type="ChEBI" id="CHEBI:30616"/>
    </ligand>
</feature>
<dbReference type="FunFam" id="3.30.200.20:FF:000124">
    <property type="entry name" value="Cyclin-dependent kinase 4"/>
    <property type="match status" value="1"/>
</dbReference>
<evidence type="ECO:0000256" key="11">
    <source>
        <dbReference type="SAM" id="MobiDB-lite"/>
    </source>
</evidence>
<gene>
    <name evidence="13" type="ORF">CRM22_001832</name>
</gene>
<evidence type="ECO:0000256" key="10">
    <source>
        <dbReference type="PROSITE-ProRule" id="PRU10141"/>
    </source>
</evidence>
<feature type="region of interest" description="Disordered" evidence="11">
    <location>
        <begin position="218"/>
        <end position="277"/>
    </location>
</feature>
<dbReference type="GO" id="GO:0005634">
    <property type="term" value="C:nucleus"/>
    <property type="evidence" value="ECO:0007669"/>
    <property type="project" value="TreeGrafter"/>
</dbReference>
<protein>
    <recommendedName>
        <fullName evidence="2">cyclin-dependent kinase</fullName>
        <ecNumber evidence="2">2.7.11.22</ecNumber>
    </recommendedName>
</protein>
<evidence type="ECO:0000256" key="6">
    <source>
        <dbReference type="ARBA" id="ARBA00022777"/>
    </source>
</evidence>
<dbReference type="STRING" id="147828.A0A4S2M8Z9"/>
<dbReference type="GO" id="GO:0005524">
    <property type="term" value="F:ATP binding"/>
    <property type="evidence" value="ECO:0007669"/>
    <property type="project" value="UniProtKB-UniRule"/>
</dbReference>
<name>A0A4S2M8Z9_OPIFE</name>
<dbReference type="PROSITE" id="PS00108">
    <property type="entry name" value="PROTEIN_KINASE_ST"/>
    <property type="match status" value="1"/>
</dbReference>
<evidence type="ECO:0000256" key="7">
    <source>
        <dbReference type="ARBA" id="ARBA00022840"/>
    </source>
</evidence>
<evidence type="ECO:0000256" key="5">
    <source>
        <dbReference type="ARBA" id="ARBA00022741"/>
    </source>
</evidence>
<evidence type="ECO:0000256" key="9">
    <source>
        <dbReference type="ARBA" id="ARBA00048367"/>
    </source>
</evidence>
<feature type="compositionally biased region" description="Polar residues" evidence="11">
    <location>
        <begin position="985"/>
        <end position="994"/>
    </location>
</feature>
<feature type="region of interest" description="Disordered" evidence="11">
    <location>
        <begin position="1"/>
        <end position="40"/>
    </location>
</feature>
<feature type="compositionally biased region" description="Polar residues" evidence="11">
    <location>
        <begin position="218"/>
        <end position="228"/>
    </location>
</feature>
<feature type="compositionally biased region" description="Basic residues" evidence="11">
    <location>
        <begin position="122"/>
        <end position="137"/>
    </location>
</feature>
<dbReference type="InterPro" id="IPR008271">
    <property type="entry name" value="Ser/Thr_kinase_AS"/>
</dbReference>
<evidence type="ECO:0000259" key="12">
    <source>
        <dbReference type="PROSITE" id="PS50011"/>
    </source>
</evidence>
<evidence type="ECO:0000256" key="3">
    <source>
        <dbReference type="ARBA" id="ARBA00022527"/>
    </source>
</evidence>
<dbReference type="InterPro" id="IPR000719">
    <property type="entry name" value="Prot_kinase_dom"/>
</dbReference>
<feature type="compositionally biased region" description="Polar residues" evidence="11">
    <location>
        <begin position="196"/>
        <end position="205"/>
    </location>
</feature>
<sequence>MSTENNHIKNNLEPAFHYSKSLDDPTRPTIKPSLNGSDEYQLPELNDNLRNGRDNFHAVDGWKLTELRKSNPNIYRNMRLLEIPAYLSRSQDLTTLNSLYTNGTPSSNVNSSNKPSDAQPKVRLRRDKGFSRKKGKSHPNITTPQLTTFSAHFPSAEQWLSVQPEEQDKPRGKPGRWHSMDQLSVSDSNAGHEPNKMSSIENRNSGGRVQAYQMNEEANGQMSASNATKLRLQKRPKSEITINSDELRSSFPHQTHEQGSDTPIDGSVTRPPGARIPRVSSRKELRHSMHELGFGKAESYKKLELIGEGTYASVYKGYSMLLERIVALKEIRMEETEGAPCTAIREISLLRHLRHANIVTLHDVIYAPNSLTLVFEYVEQDLRNYMASHKNRLPMDTVKSFMCQIFRALAFCHERRILHRDLKPQNLLITKNRELKLADFGLARAKSIPTKTYSNEVATLWYRPPDVLLGDRNYSGHIDIWGAGCIFYEMVTGRTPFPGDSKENQIFVIFKKLGIPPETYWPGLRQNEKFRTTVLSDSPDSSSTGRFFSVSSGKSTDNETGFQEFTDHMRDVLRGRVTCLDTNGLDLLTQCLHLLGARRITASDALNHKYFHDVLPGNLDLRNLSPEHSIYVNTDSVSKRKNIHTTGRRYLNQPSACNRLNMYASSMDDVRVQSSTFEPEVSSKAESEKRSARNSWVEDTAHAHTSSPWDTKALLTDTHDMHPCVVKDSTAGLTELRKSISEAKGSKSKGRRVKFEVVGYELGSQFNPVTITTPEIFNNDLNLNPKHFTNDMIKPAQRRPSLQGILSNFGTGTAKQSSAPHRSLEREVYIRPSRLSEIADSASVNERKFLGQAKQHKTVSIRPPLAPLHRENMNREQGSNRISVTKPNRLSITELTIRGAKPGGPLRVFDPAWMVSSNIPVSDTPLIGGKNPAVSRAPSPTKVYRKTSHPNGSEALLPMKKLTPQLCITDKRTPNQMIPRPVPKYNNTYPNGIKSNDEDNAMLDPANHSALQGALEMLDGACQS</sequence>
<dbReference type="SMART" id="SM00220">
    <property type="entry name" value="S_TKc"/>
    <property type="match status" value="1"/>
</dbReference>
<evidence type="ECO:0000313" key="14">
    <source>
        <dbReference type="Proteomes" id="UP000308267"/>
    </source>
</evidence>
<comment type="caution">
    <text evidence="13">The sequence shown here is derived from an EMBL/GenBank/DDBJ whole genome shotgun (WGS) entry which is preliminary data.</text>
</comment>
<dbReference type="SUPFAM" id="SSF56112">
    <property type="entry name" value="Protein kinase-like (PK-like)"/>
    <property type="match status" value="1"/>
</dbReference>
<dbReference type="Proteomes" id="UP000308267">
    <property type="component" value="Unassembled WGS sequence"/>
</dbReference>
<dbReference type="InterPro" id="IPR011009">
    <property type="entry name" value="Kinase-like_dom_sf"/>
</dbReference>
<evidence type="ECO:0000313" key="13">
    <source>
        <dbReference type="EMBL" id="TGZ72846.1"/>
    </source>
</evidence>
<keyword evidence="3" id="KW-0723">Serine/threonine-protein kinase</keyword>
<dbReference type="EC" id="2.7.11.22" evidence="2"/>
<feature type="region of interest" description="Disordered" evidence="11">
    <location>
        <begin position="973"/>
        <end position="1004"/>
    </location>
</feature>
<keyword evidence="7 10" id="KW-0067">ATP-binding</keyword>
<feature type="region of interest" description="Disordered" evidence="11">
    <location>
        <begin position="930"/>
        <end position="955"/>
    </location>
</feature>
<dbReference type="EMBL" id="SJOL01003249">
    <property type="protein sequence ID" value="TGZ72846.1"/>
    <property type="molecule type" value="Genomic_DNA"/>
</dbReference>
<dbReference type="InterPro" id="IPR050108">
    <property type="entry name" value="CDK"/>
</dbReference>
<evidence type="ECO:0000256" key="4">
    <source>
        <dbReference type="ARBA" id="ARBA00022679"/>
    </source>
</evidence>
<dbReference type="PROSITE" id="PS50011">
    <property type="entry name" value="PROTEIN_KINASE_DOM"/>
    <property type="match status" value="1"/>
</dbReference>
<dbReference type="GO" id="GO:0004693">
    <property type="term" value="F:cyclin-dependent protein serine/threonine kinase activity"/>
    <property type="evidence" value="ECO:0007669"/>
    <property type="project" value="UniProtKB-EC"/>
</dbReference>
<dbReference type="OrthoDB" id="6248443at2759"/>
<feature type="region of interest" description="Disordered" evidence="11">
    <location>
        <begin position="100"/>
        <end position="147"/>
    </location>
</feature>